<sequence>MGLKISPQEAKAKLSDIKDKRDHAKQLLQKFQDADVEMTGGAWQGDASHVHLQKTHANQEEFGQIIALLDRTVDAAETGINNAVAGDSH</sequence>
<proteinExistence type="predicted"/>
<evidence type="ECO:0000313" key="2">
    <source>
        <dbReference type="Proteomes" id="UP000563898"/>
    </source>
</evidence>
<dbReference type="AlphaFoldDB" id="A0A846WR76"/>
<dbReference type="InterPro" id="IPR036689">
    <property type="entry name" value="ESAT-6-like_sf"/>
</dbReference>
<organism evidence="1 2">
    <name type="scientific">Gordonia polyisoprenivorans</name>
    <dbReference type="NCBI Taxonomy" id="84595"/>
    <lineage>
        <taxon>Bacteria</taxon>
        <taxon>Bacillati</taxon>
        <taxon>Actinomycetota</taxon>
        <taxon>Actinomycetes</taxon>
        <taxon>Mycobacteriales</taxon>
        <taxon>Gordoniaceae</taxon>
        <taxon>Gordonia</taxon>
    </lineage>
</organism>
<dbReference type="EMBL" id="JAAXPC010000014">
    <property type="protein sequence ID" value="NKY04055.1"/>
    <property type="molecule type" value="Genomic_DNA"/>
</dbReference>
<dbReference type="Proteomes" id="UP000563898">
    <property type="component" value="Unassembled WGS sequence"/>
</dbReference>
<evidence type="ECO:0000313" key="1">
    <source>
        <dbReference type="EMBL" id="NKY04055.1"/>
    </source>
</evidence>
<dbReference type="GeneID" id="90160316"/>
<accession>A0A846WR76</accession>
<evidence type="ECO:0008006" key="3">
    <source>
        <dbReference type="Google" id="ProtNLM"/>
    </source>
</evidence>
<reference evidence="1 2" key="1">
    <citation type="submission" date="2020-04" db="EMBL/GenBank/DDBJ databases">
        <title>MicrobeNet Type strains.</title>
        <authorList>
            <person name="Nicholson A.C."/>
        </authorList>
    </citation>
    <scope>NUCLEOTIDE SEQUENCE [LARGE SCALE GENOMIC DNA]</scope>
    <source>
        <strain evidence="1 2">ATCC BAA-14</strain>
    </source>
</reference>
<dbReference type="SUPFAM" id="SSF140453">
    <property type="entry name" value="EsxAB dimer-like"/>
    <property type="match status" value="1"/>
</dbReference>
<gene>
    <name evidence="1" type="ORF">HGA05_21020</name>
</gene>
<comment type="caution">
    <text evidence="1">The sequence shown here is derived from an EMBL/GenBank/DDBJ whole genome shotgun (WGS) entry which is preliminary data.</text>
</comment>
<dbReference type="Gene3D" id="1.10.287.1060">
    <property type="entry name" value="ESAT-6-like"/>
    <property type="match status" value="1"/>
</dbReference>
<protein>
    <recommendedName>
        <fullName evidence="3">WXG100 family type VII secretion target</fullName>
    </recommendedName>
</protein>
<dbReference type="RefSeq" id="WP_006372860.1">
    <property type="nucleotide sequence ID" value="NZ_CP085887.1"/>
</dbReference>
<name>A0A846WR76_9ACTN</name>